<gene>
    <name evidence="1" type="ORF">FA95DRAFT_1495980</name>
</gene>
<proteinExistence type="predicted"/>
<reference evidence="1" key="1">
    <citation type="submission" date="2021-02" db="EMBL/GenBank/DDBJ databases">
        <authorList>
            <consortium name="DOE Joint Genome Institute"/>
            <person name="Ahrendt S."/>
            <person name="Looney B.P."/>
            <person name="Miyauchi S."/>
            <person name="Morin E."/>
            <person name="Drula E."/>
            <person name="Courty P.E."/>
            <person name="Chicoki N."/>
            <person name="Fauchery L."/>
            <person name="Kohler A."/>
            <person name="Kuo A."/>
            <person name="Labutti K."/>
            <person name="Pangilinan J."/>
            <person name="Lipzen A."/>
            <person name="Riley R."/>
            <person name="Andreopoulos W."/>
            <person name="He G."/>
            <person name="Johnson J."/>
            <person name="Barry K.W."/>
            <person name="Grigoriev I.V."/>
            <person name="Nagy L."/>
            <person name="Hibbett D."/>
            <person name="Henrissat B."/>
            <person name="Matheny P.B."/>
            <person name="Labbe J."/>
            <person name="Martin F."/>
        </authorList>
    </citation>
    <scope>NUCLEOTIDE SEQUENCE</scope>
    <source>
        <strain evidence="1">FP105234-sp</strain>
    </source>
</reference>
<dbReference type="Proteomes" id="UP000814033">
    <property type="component" value="Unassembled WGS sequence"/>
</dbReference>
<protein>
    <submittedName>
        <fullName evidence="1">Uncharacterized protein</fullName>
    </submittedName>
</protein>
<sequence>SVLRPTCLAVERLRTWRPVGSAPPDNPTLPPQNMSRVTEVLGFAWQENTLRTYGAGLAVFHLVCDVKGIPEHCRAPASSELVIFFLATLAGSYAESTLHNYLAGLHAWHIIHLLPWELQNTTANKILAAARNLAPAASRKPPRPPY</sequence>
<evidence type="ECO:0000313" key="2">
    <source>
        <dbReference type="Proteomes" id="UP000814033"/>
    </source>
</evidence>
<feature type="non-terminal residue" evidence="1">
    <location>
        <position position="1"/>
    </location>
</feature>
<organism evidence="1 2">
    <name type="scientific">Auriscalpium vulgare</name>
    <dbReference type="NCBI Taxonomy" id="40419"/>
    <lineage>
        <taxon>Eukaryota</taxon>
        <taxon>Fungi</taxon>
        <taxon>Dikarya</taxon>
        <taxon>Basidiomycota</taxon>
        <taxon>Agaricomycotina</taxon>
        <taxon>Agaricomycetes</taxon>
        <taxon>Russulales</taxon>
        <taxon>Auriscalpiaceae</taxon>
        <taxon>Auriscalpium</taxon>
    </lineage>
</organism>
<reference evidence="1" key="2">
    <citation type="journal article" date="2022" name="New Phytol.">
        <title>Evolutionary transition to the ectomycorrhizal habit in the genomes of a hyperdiverse lineage of mushroom-forming fungi.</title>
        <authorList>
            <person name="Looney B."/>
            <person name="Miyauchi S."/>
            <person name="Morin E."/>
            <person name="Drula E."/>
            <person name="Courty P.E."/>
            <person name="Kohler A."/>
            <person name="Kuo A."/>
            <person name="LaButti K."/>
            <person name="Pangilinan J."/>
            <person name="Lipzen A."/>
            <person name="Riley R."/>
            <person name="Andreopoulos W."/>
            <person name="He G."/>
            <person name="Johnson J."/>
            <person name="Nolan M."/>
            <person name="Tritt A."/>
            <person name="Barry K.W."/>
            <person name="Grigoriev I.V."/>
            <person name="Nagy L.G."/>
            <person name="Hibbett D."/>
            <person name="Henrissat B."/>
            <person name="Matheny P.B."/>
            <person name="Labbe J."/>
            <person name="Martin F.M."/>
        </authorList>
    </citation>
    <scope>NUCLEOTIDE SEQUENCE</scope>
    <source>
        <strain evidence="1">FP105234-sp</strain>
    </source>
</reference>
<keyword evidence="2" id="KW-1185">Reference proteome</keyword>
<comment type="caution">
    <text evidence="1">The sequence shown here is derived from an EMBL/GenBank/DDBJ whole genome shotgun (WGS) entry which is preliminary data.</text>
</comment>
<name>A0ACB8RN78_9AGAM</name>
<evidence type="ECO:0000313" key="1">
    <source>
        <dbReference type="EMBL" id="KAI0045106.1"/>
    </source>
</evidence>
<accession>A0ACB8RN78</accession>
<dbReference type="EMBL" id="MU275961">
    <property type="protein sequence ID" value="KAI0045106.1"/>
    <property type="molecule type" value="Genomic_DNA"/>
</dbReference>